<reference evidence="3" key="1">
    <citation type="journal article" date="2021" name="PeerJ">
        <title>Extensive microbial diversity within the chicken gut microbiome revealed by metagenomics and culture.</title>
        <authorList>
            <person name="Gilroy R."/>
            <person name="Ravi A."/>
            <person name="Getino M."/>
            <person name="Pursley I."/>
            <person name="Horton D.L."/>
            <person name="Alikhan N.F."/>
            <person name="Baker D."/>
            <person name="Gharbi K."/>
            <person name="Hall N."/>
            <person name="Watson M."/>
            <person name="Adriaenssens E.M."/>
            <person name="Foster-Nyarko E."/>
            <person name="Jarju S."/>
            <person name="Secka A."/>
            <person name="Antonio M."/>
            <person name="Oren A."/>
            <person name="Chaudhuri R.R."/>
            <person name="La Ragione R."/>
            <person name="Hildebrand F."/>
            <person name="Pallen M.J."/>
        </authorList>
    </citation>
    <scope>NUCLEOTIDE SEQUENCE</scope>
    <source>
        <strain evidence="3">CHK192-9172</strain>
    </source>
</reference>
<feature type="non-terminal residue" evidence="3">
    <location>
        <position position="65"/>
    </location>
</feature>
<organism evidence="3 4">
    <name type="scientific">Candidatus Eubacterium avistercoris</name>
    <dbReference type="NCBI Taxonomy" id="2838567"/>
    <lineage>
        <taxon>Bacteria</taxon>
        <taxon>Bacillati</taxon>
        <taxon>Bacillota</taxon>
        <taxon>Clostridia</taxon>
        <taxon>Eubacteriales</taxon>
        <taxon>Eubacteriaceae</taxon>
        <taxon>Eubacterium</taxon>
    </lineage>
</organism>
<evidence type="ECO:0000313" key="3">
    <source>
        <dbReference type="EMBL" id="HIZ08440.1"/>
    </source>
</evidence>
<name>A0A9D2IGQ6_9FIRM</name>
<evidence type="ECO:0000256" key="1">
    <source>
        <dbReference type="ARBA" id="ARBA00023125"/>
    </source>
</evidence>
<dbReference type="InterPro" id="IPR001387">
    <property type="entry name" value="Cro/C1-type_HTH"/>
</dbReference>
<dbReference type="PANTHER" id="PTHR46558:SF11">
    <property type="entry name" value="HTH-TYPE TRANSCRIPTIONAL REGULATOR XRE"/>
    <property type="match status" value="1"/>
</dbReference>
<dbReference type="EMBL" id="DXCH01000293">
    <property type="protein sequence ID" value="HIZ08440.1"/>
    <property type="molecule type" value="Genomic_DNA"/>
</dbReference>
<dbReference type="SMART" id="SM00530">
    <property type="entry name" value="HTH_XRE"/>
    <property type="match status" value="1"/>
</dbReference>
<dbReference type="InterPro" id="IPR010982">
    <property type="entry name" value="Lambda_DNA-bd_dom_sf"/>
</dbReference>
<dbReference type="Gene3D" id="1.10.260.40">
    <property type="entry name" value="lambda repressor-like DNA-binding domains"/>
    <property type="match status" value="1"/>
</dbReference>
<keyword evidence="1" id="KW-0238">DNA-binding</keyword>
<dbReference type="Pfam" id="PF01381">
    <property type="entry name" value="HTH_3"/>
    <property type="match status" value="1"/>
</dbReference>
<dbReference type="PANTHER" id="PTHR46558">
    <property type="entry name" value="TRACRIPTIONAL REGULATORY PROTEIN-RELATED-RELATED"/>
    <property type="match status" value="1"/>
</dbReference>
<gene>
    <name evidence="3" type="ORF">IAA08_10980</name>
</gene>
<accession>A0A9D2IGQ6</accession>
<dbReference type="PROSITE" id="PS50943">
    <property type="entry name" value="HTH_CROC1"/>
    <property type="match status" value="1"/>
</dbReference>
<dbReference type="Proteomes" id="UP000824024">
    <property type="component" value="Unassembled WGS sequence"/>
</dbReference>
<protein>
    <submittedName>
        <fullName evidence="3">Helix-turn-helix domain-containing protein</fullName>
    </submittedName>
</protein>
<reference evidence="3" key="2">
    <citation type="submission" date="2021-04" db="EMBL/GenBank/DDBJ databases">
        <authorList>
            <person name="Gilroy R."/>
        </authorList>
    </citation>
    <scope>NUCLEOTIDE SEQUENCE</scope>
    <source>
        <strain evidence="3">CHK192-9172</strain>
    </source>
</reference>
<dbReference type="CDD" id="cd00093">
    <property type="entry name" value="HTH_XRE"/>
    <property type="match status" value="1"/>
</dbReference>
<evidence type="ECO:0000259" key="2">
    <source>
        <dbReference type="PROSITE" id="PS50943"/>
    </source>
</evidence>
<proteinExistence type="predicted"/>
<evidence type="ECO:0000313" key="4">
    <source>
        <dbReference type="Proteomes" id="UP000824024"/>
    </source>
</evidence>
<dbReference type="SUPFAM" id="SSF47413">
    <property type="entry name" value="lambda repressor-like DNA-binding domains"/>
    <property type="match status" value="1"/>
</dbReference>
<dbReference type="GO" id="GO:0003677">
    <property type="term" value="F:DNA binding"/>
    <property type="evidence" value="ECO:0007669"/>
    <property type="project" value="UniProtKB-KW"/>
</dbReference>
<feature type="domain" description="HTH cro/C1-type" evidence="2">
    <location>
        <begin position="11"/>
        <end position="65"/>
    </location>
</feature>
<sequence>MEEKISFGKFIMKKRKEKNMTQKELAQKLFVTESAVSKWERGLSYPDISLITSICEALDITEREL</sequence>
<dbReference type="AlphaFoldDB" id="A0A9D2IGQ6"/>
<comment type="caution">
    <text evidence="3">The sequence shown here is derived from an EMBL/GenBank/DDBJ whole genome shotgun (WGS) entry which is preliminary data.</text>
</comment>